<reference evidence="4 5" key="1">
    <citation type="submission" date="2020-10" db="EMBL/GenBank/DDBJ databases">
        <title>Pygocentrus nattereri (red-bellied piranha) genome, fPygNat1, primary haplotype.</title>
        <authorList>
            <person name="Myers G."/>
            <person name="Meyer A."/>
            <person name="Karagic N."/>
            <person name="Pippel M."/>
            <person name="Winkler S."/>
            <person name="Tracey A."/>
            <person name="Wood J."/>
            <person name="Formenti G."/>
            <person name="Howe K."/>
            <person name="Fedrigo O."/>
            <person name="Jarvis E.D."/>
        </authorList>
    </citation>
    <scope>NUCLEOTIDE SEQUENCE [LARGE SCALE GENOMIC DNA]</scope>
</reference>
<dbReference type="SMART" id="SM00343">
    <property type="entry name" value="ZnF_C2HC"/>
    <property type="match status" value="3"/>
</dbReference>
<keyword evidence="1" id="KW-0479">Metal-binding</keyword>
<dbReference type="Pfam" id="PF00098">
    <property type="entry name" value="zf-CCHC"/>
    <property type="match status" value="2"/>
</dbReference>
<dbReference type="GO" id="GO:0008270">
    <property type="term" value="F:zinc ion binding"/>
    <property type="evidence" value="ECO:0007669"/>
    <property type="project" value="UniProtKB-KW"/>
</dbReference>
<dbReference type="Ensembl" id="ENSPNAT00000028343.2">
    <property type="protein sequence ID" value="ENSPNAP00000035176.2"/>
    <property type="gene ID" value="ENSPNAG00000025019.2"/>
</dbReference>
<name>A0A3B4EIY3_PYGNA</name>
<feature type="domain" description="CCHC-type" evidence="3">
    <location>
        <begin position="53"/>
        <end position="69"/>
    </location>
</feature>
<evidence type="ECO:0000256" key="1">
    <source>
        <dbReference type="PROSITE-ProRule" id="PRU00047"/>
    </source>
</evidence>
<dbReference type="AlphaFoldDB" id="A0A3B4EIY3"/>
<dbReference type="SUPFAM" id="SSF57756">
    <property type="entry name" value="Retrovirus zinc finger-like domains"/>
    <property type="match status" value="1"/>
</dbReference>
<accession>A0A3B4EIY3</accession>
<reference evidence="4" key="3">
    <citation type="submission" date="2025-09" db="UniProtKB">
        <authorList>
            <consortium name="Ensembl"/>
        </authorList>
    </citation>
    <scope>IDENTIFICATION</scope>
</reference>
<feature type="region of interest" description="Disordered" evidence="2">
    <location>
        <begin position="101"/>
        <end position="134"/>
    </location>
</feature>
<keyword evidence="1" id="KW-0863">Zinc-finger</keyword>
<dbReference type="PROSITE" id="PS50158">
    <property type="entry name" value="ZF_CCHC"/>
    <property type="match status" value="2"/>
</dbReference>
<dbReference type="PANTHER" id="PTHR22639">
    <property type="entry name" value="GAG-RELATED PROTEIN"/>
    <property type="match status" value="1"/>
</dbReference>
<evidence type="ECO:0000313" key="5">
    <source>
        <dbReference type="Proteomes" id="UP001501920"/>
    </source>
</evidence>
<sequence>GVRSVPLGAYRQADGHYFSLNGSRGYLFYTGQPAFCRGCLQHGHEVSRCRDLKCKNCLGQGHLAKDCQDPCRCKNCGGEGHLAHSCPRHKLTYATVLAGAGGGRRADPYKKGNPCYRSGRSRLGGASSPPSHPP</sequence>
<protein>
    <recommendedName>
        <fullName evidence="3">CCHC-type domain-containing protein</fullName>
    </recommendedName>
</protein>
<dbReference type="InterPro" id="IPR001878">
    <property type="entry name" value="Znf_CCHC"/>
</dbReference>
<dbReference type="GeneTree" id="ENSGT00980000198840"/>
<dbReference type="Proteomes" id="UP001501920">
    <property type="component" value="Chromosome 12"/>
</dbReference>
<keyword evidence="5" id="KW-1185">Reference proteome</keyword>
<dbReference type="InterPro" id="IPR042509">
    <property type="entry name" value="ZCCHC3"/>
</dbReference>
<organism evidence="4 5">
    <name type="scientific">Pygocentrus nattereri</name>
    <name type="common">Red-bellied piranha</name>
    <dbReference type="NCBI Taxonomy" id="42514"/>
    <lineage>
        <taxon>Eukaryota</taxon>
        <taxon>Metazoa</taxon>
        <taxon>Chordata</taxon>
        <taxon>Craniata</taxon>
        <taxon>Vertebrata</taxon>
        <taxon>Euteleostomi</taxon>
        <taxon>Actinopterygii</taxon>
        <taxon>Neopterygii</taxon>
        <taxon>Teleostei</taxon>
        <taxon>Ostariophysi</taxon>
        <taxon>Characiformes</taxon>
        <taxon>Characoidei</taxon>
        <taxon>Pygocentrus</taxon>
    </lineage>
</organism>
<dbReference type="GO" id="GO:0003723">
    <property type="term" value="F:RNA binding"/>
    <property type="evidence" value="ECO:0007669"/>
    <property type="project" value="InterPro"/>
</dbReference>
<dbReference type="GO" id="GO:0003690">
    <property type="term" value="F:double-stranded DNA binding"/>
    <property type="evidence" value="ECO:0007669"/>
    <property type="project" value="InterPro"/>
</dbReference>
<evidence type="ECO:0000313" key="4">
    <source>
        <dbReference type="Ensembl" id="ENSPNAP00000035176.2"/>
    </source>
</evidence>
<feature type="domain" description="CCHC-type" evidence="3">
    <location>
        <begin position="72"/>
        <end position="88"/>
    </location>
</feature>
<keyword evidence="1" id="KW-0862">Zinc</keyword>
<feature type="compositionally biased region" description="Low complexity" evidence="2">
    <location>
        <begin position="117"/>
        <end position="134"/>
    </location>
</feature>
<dbReference type="InterPro" id="IPR036875">
    <property type="entry name" value="Znf_CCHC_sf"/>
</dbReference>
<evidence type="ECO:0000259" key="3">
    <source>
        <dbReference type="PROSITE" id="PS50158"/>
    </source>
</evidence>
<dbReference type="PANTHER" id="PTHR22639:SF3">
    <property type="entry name" value="ZINC FINGER CCHC DOMAIN-CONTAINING PROTEIN 3"/>
    <property type="match status" value="1"/>
</dbReference>
<evidence type="ECO:0000256" key="2">
    <source>
        <dbReference type="SAM" id="MobiDB-lite"/>
    </source>
</evidence>
<dbReference type="GO" id="GO:0002218">
    <property type="term" value="P:activation of innate immune response"/>
    <property type="evidence" value="ECO:0007669"/>
    <property type="project" value="InterPro"/>
</dbReference>
<proteinExistence type="predicted"/>
<dbReference type="Gene3D" id="4.10.60.10">
    <property type="entry name" value="Zinc finger, CCHC-type"/>
    <property type="match status" value="1"/>
</dbReference>
<reference evidence="4" key="2">
    <citation type="submission" date="2025-08" db="UniProtKB">
        <authorList>
            <consortium name="Ensembl"/>
        </authorList>
    </citation>
    <scope>IDENTIFICATION</scope>
</reference>